<evidence type="ECO:0000259" key="1">
    <source>
        <dbReference type="Pfam" id="PF07811"/>
    </source>
</evidence>
<organism evidence="2 3">
    <name type="scientific">Xylanimonas cellulosilytica (strain DSM 15894 / JCM 12276 / CECT 5975 / KCTC 9989 / LMG 20990 / NBRC 107835 / XIL07)</name>
    <dbReference type="NCBI Taxonomy" id="446471"/>
    <lineage>
        <taxon>Bacteria</taxon>
        <taxon>Bacillati</taxon>
        <taxon>Actinomycetota</taxon>
        <taxon>Actinomycetes</taxon>
        <taxon>Micrococcales</taxon>
        <taxon>Promicromonosporaceae</taxon>
        <taxon>Xylanimonas</taxon>
    </lineage>
</organism>
<proteinExistence type="predicted"/>
<dbReference type="STRING" id="446471.Xcel_0838"/>
<dbReference type="eggNOG" id="ENOG5033EDR">
    <property type="taxonomic scope" value="Bacteria"/>
</dbReference>
<feature type="domain" description="TadE-like" evidence="1">
    <location>
        <begin position="1"/>
        <end position="37"/>
    </location>
</feature>
<dbReference type="Proteomes" id="UP000002255">
    <property type="component" value="Chromosome"/>
</dbReference>
<dbReference type="EMBL" id="CP001821">
    <property type="protein sequence ID" value="ACZ29872.1"/>
    <property type="molecule type" value="Genomic_DNA"/>
</dbReference>
<dbReference type="KEGG" id="xce:Xcel_0838"/>
<keyword evidence="3" id="KW-1185">Reference proteome</keyword>
<dbReference type="InterPro" id="IPR012495">
    <property type="entry name" value="TadE-like_dom"/>
</dbReference>
<dbReference type="HOGENOM" id="CLU_117215_1_1_11"/>
<accession>D1BY29</accession>
<name>D1BY29_XYLCX</name>
<protein>
    <submittedName>
        <fullName evidence="2">TadE family protein</fullName>
    </submittedName>
</protein>
<reference evidence="3" key="1">
    <citation type="submission" date="2009-11" db="EMBL/GenBank/DDBJ databases">
        <title>The complete chromosome of Xylanimonas cellulosilytica DSM 15894.</title>
        <authorList>
            <consortium name="US DOE Joint Genome Institute (JGI-PGF)"/>
            <person name="Lucas S."/>
            <person name="Copeland A."/>
            <person name="Lapidus A."/>
            <person name="Glavina del Rio T."/>
            <person name="Dalin E."/>
            <person name="Tice H."/>
            <person name="Bruce D."/>
            <person name="Goodwin L."/>
            <person name="Pitluck S."/>
            <person name="Kyrpides N."/>
            <person name="Mavromatis K."/>
            <person name="Ivanova N."/>
            <person name="Mikhailova N."/>
            <person name="Foster B."/>
            <person name="Clum A."/>
            <person name="Brettin T."/>
            <person name="Detter J.C."/>
            <person name="Han C."/>
            <person name="Larimer F."/>
            <person name="Land M."/>
            <person name="Hauser L."/>
            <person name="Markowitz V."/>
            <person name="Cheng J.F."/>
            <person name="Hugenholtz P."/>
            <person name="Woyke T."/>
            <person name="Wu D."/>
            <person name="Gehrich-Schroeter G."/>
            <person name="Schneider S."/>
            <person name="Pukall S.R."/>
            <person name="Klenk H.P."/>
            <person name="Eisen J.A."/>
        </authorList>
    </citation>
    <scope>NUCLEOTIDE SEQUENCE [LARGE SCALE GENOMIC DNA]</scope>
    <source>
        <strain evidence="3">DSM 15894 / CECT 5975 / LMG 20990 / XIL07</strain>
    </source>
</reference>
<dbReference type="Pfam" id="PF07811">
    <property type="entry name" value="TadE"/>
    <property type="match status" value="1"/>
</dbReference>
<evidence type="ECO:0000313" key="2">
    <source>
        <dbReference type="EMBL" id="ACZ29872.1"/>
    </source>
</evidence>
<reference evidence="2 3" key="2">
    <citation type="journal article" date="2010" name="Stand. Genomic Sci.">
        <title>Complete genome sequence of Xylanimonas cellulosilytica type strain (XIL07).</title>
        <authorList>
            <person name="Foster B."/>
            <person name="Pukall R."/>
            <person name="Abt B."/>
            <person name="Nolan M."/>
            <person name="Glavina Del Rio T."/>
            <person name="Chen F."/>
            <person name="Lucas S."/>
            <person name="Tice H."/>
            <person name="Pitluck S."/>
            <person name="Cheng J.-F."/>
            <person name="Chertkov O."/>
            <person name="Brettin T."/>
            <person name="Han C."/>
            <person name="Detter J.C."/>
            <person name="Bruce D."/>
            <person name="Goodwin L."/>
            <person name="Ivanova N."/>
            <person name="Mavromatis K."/>
            <person name="Pati A."/>
            <person name="Mikhailova N."/>
            <person name="Chen A."/>
            <person name="Palaniappan K."/>
            <person name="Land M."/>
            <person name="Hauser L."/>
            <person name="Chang Y.-J."/>
            <person name="Jeffries C.D."/>
            <person name="Chain P."/>
            <person name="Rohde M."/>
            <person name="Goeker M."/>
            <person name="Bristow J."/>
            <person name="Eisen J.A."/>
            <person name="Markowitz V."/>
            <person name="Hugenholtz P."/>
            <person name="Kyrpides N.C."/>
            <person name="Klenk H.-P."/>
            <person name="Lapidus A."/>
        </authorList>
    </citation>
    <scope>NUCLEOTIDE SEQUENCE [LARGE SCALE GENOMIC DNA]</scope>
    <source>
        <strain evidence="3">DSM 15894 / CECT 5975 / LMG 20990 / XIL07</strain>
    </source>
</reference>
<dbReference type="AlphaFoldDB" id="D1BY29"/>
<sequence>MVILLPVLFALMFVGVQAVLYYYARSIAGAAAQEGARVAAAYEATLADGIASATAAAEEVGWDDAITDASITGSRDAELATVVVTGHALSVIPGWSPTITQSASIPVERVVAP</sequence>
<gene>
    <name evidence="2" type="ordered locus">Xcel_0838</name>
</gene>
<evidence type="ECO:0000313" key="3">
    <source>
        <dbReference type="Proteomes" id="UP000002255"/>
    </source>
</evidence>